<dbReference type="Gene3D" id="1.10.1660.10">
    <property type="match status" value="2"/>
</dbReference>
<dbReference type="AlphaFoldDB" id="A0A329MVE0"/>
<dbReference type="PRINTS" id="PR00040">
    <property type="entry name" value="HTHMERR"/>
</dbReference>
<keyword evidence="2" id="KW-0805">Transcription regulation</keyword>
<dbReference type="PANTHER" id="PTHR30204">
    <property type="entry name" value="REDOX-CYCLING DRUG-SENSING TRANSCRIPTIONAL ACTIVATOR SOXR"/>
    <property type="match status" value="1"/>
</dbReference>
<dbReference type="SMART" id="SM00422">
    <property type="entry name" value="HTH_MERR"/>
    <property type="match status" value="2"/>
</dbReference>
<dbReference type="EMBL" id="QMFB01000001">
    <property type="protein sequence ID" value="RAV23274.1"/>
    <property type="molecule type" value="Genomic_DNA"/>
</dbReference>
<dbReference type="SUPFAM" id="SSF46955">
    <property type="entry name" value="Putative DNA-binding domain"/>
    <property type="match status" value="2"/>
</dbReference>
<evidence type="ECO:0000256" key="4">
    <source>
        <dbReference type="ARBA" id="ARBA00023163"/>
    </source>
</evidence>
<dbReference type="OrthoDB" id="122388at2"/>
<dbReference type="PROSITE" id="PS00552">
    <property type="entry name" value="HTH_MERR_1"/>
    <property type="match status" value="1"/>
</dbReference>
<keyword evidence="1" id="KW-0678">Repressor</keyword>
<proteinExistence type="predicted"/>
<evidence type="ECO:0000259" key="5">
    <source>
        <dbReference type="PROSITE" id="PS50937"/>
    </source>
</evidence>
<evidence type="ECO:0000256" key="2">
    <source>
        <dbReference type="ARBA" id="ARBA00023015"/>
    </source>
</evidence>
<evidence type="ECO:0000256" key="3">
    <source>
        <dbReference type="ARBA" id="ARBA00023125"/>
    </source>
</evidence>
<dbReference type="InterPro" id="IPR047057">
    <property type="entry name" value="MerR_fam"/>
</dbReference>
<feature type="domain" description="HTH merR-type" evidence="5">
    <location>
        <begin position="122"/>
        <end position="191"/>
    </location>
</feature>
<protein>
    <submittedName>
        <fullName evidence="6">MerR family transcriptional regulator</fullName>
    </submittedName>
</protein>
<gene>
    <name evidence="6" type="ORF">DQG23_03520</name>
</gene>
<dbReference type="GO" id="GO:0003700">
    <property type="term" value="F:DNA-binding transcription factor activity"/>
    <property type="evidence" value="ECO:0007669"/>
    <property type="project" value="InterPro"/>
</dbReference>
<keyword evidence="3" id="KW-0238">DNA-binding</keyword>
<organism evidence="6 7">
    <name type="scientific">Paenibacillus contaminans</name>
    <dbReference type="NCBI Taxonomy" id="450362"/>
    <lineage>
        <taxon>Bacteria</taxon>
        <taxon>Bacillati</taxon>
        <taxon>Bacillota</taxon>
        <taxon>Bacilli</taxon>
        <taxon>Bacillales</taxon>
        <taxon>Paenibacillaceae</taxon>
        <taxon>Paenibacillus</taxon>
    </lineage>
</organism>
<dbReference type="GO" id="GO:0003677">
    <property type="term" value="F:DNA binding"/>
    <property type="evidence" value="ECO:0007669"/>
    <property type="project" value="UniProtKB-KW"/>
</dbReference>
<dbReference type="InterPro" id="IPR000551">
    <property type="entry name" value="MerR-type_HTH_dom"/>
</dbReference>
<dbReference type="Proteomes" id="UP000250369">
    <property type="component" value="Unassembled WGS sequence"/>
</dbReference>
<name>A0A329MVE0_9BACL</name>
<accession>A0A329MVE0</accession>
<dbReference type="Pfam" id="PF00376">
    <property type="entry name" value="MerR"/>
    <property type="match status" value="1"/>
</dbReference>
<keyword evidence="4" id="KW-0804">Transcription</keyword>
<comment type="caution">
    <text evidence="6">The sequence shown here is derived from an EMBL/GenBank/DDBJ whole genome shotgun (WGS) entry which is preliminary data.</text>
</comment>
<dbReference type="InterPro" id="IPR009061">
    <property type="entry name" value="DNA-bd_dom_put_sf"/>
</dbReference>
<evidence type="ECO:0000256" key="1">
    <source>
        <dbReference type="ARBA" id="ARBA00022491"/>
    </source>
</evidence>
<sequence length="238" mass="27848">MNMIYTPKQIAKELNVSTTTLRRYEDQGLIPDVPRTPSNRRCYTSLHLQAFVTIRALLRGFEIPVVYDMMRKIKNHNIEQSLWLLNQQLHDTQVEKHRVEEVLSMLRNADFSKYRSLKVTDSMTIGEVARMAGVNTSAIRHWEQEGLITSGRNEDNGYRVFSQTELRKIILISSLRKTVYFIENMKHLLNDLETQHFEQVERSFQLALQQLNSQLMKQFSGIAELMKYIEFYKEGAGS</sequence>
<dbReference type="Pfam" id="PF13411">
    <property type="entry name" value="MerR_1"/>
    <property type="match status" value="1"/>
</dbReference>
<feature type="domain" description="HTH merR-type" evidence="5">
    <location>
        <begin position="1"/>
        <end position="59"/>
    </location>
</feature>
<dbReference type="PROSITE" id="PS50937">
    <property type="entry name" value="HTH_MERR_2"/>
    <property type="match status" value="2"/>
</dbReference>
<evidence type="ECO:0000313" key="7">
    <source>
        <dbReference type="Proteomes" id="UP000250369"/>
    </source>
</evidence>
<reference evidence="6 7" key="1">
    <citation type="journal article" date="2009" name="Int. J. Syst. Evol. Microbiol.">
        <title>Paenibacillus contaminans sp. nov., isolated from a contaminated laboratory plate.</title>
        <authorList>
            <person name="Chou J.H."/>
            <person name="Lee J.H."/>
            <person name="Lin M.C."/>
            <person name="Chang P.S."/>
            <person name="Arun A.B."/>
            <person name="Young C.C."/>
            <person name="Chen W.M."/>
        </authorList>
    </citation>
    <scope>NUCLEOTIDE SEQUENCE [LARGE SCALE GENOMIC DNA]</scope>
    <source>
        <strain evidence="6 7">CKOBP-6</strain>
    </source>
</reference>
<dbReference type="RefSeq" id="WP_113029385.1">
    <property type="nucleotide sequence ID" value="NZ_QMFB01000001.1"/>
</dbReference>
<keyword evidence="7" id="KW-1185">Reference proteome</keyword>
<evidence type="ECO:0000313" key="6">
    <source>
        <dbReference type="EMBL" id="RAV23274.1"/>
    </source>
</evidence>
<dbReference type="PANTHER" id="PTHR30204:SF69">
    <property type="entry name" value="MERR-FAMILY TRANSCRIPTIONAL REGULATOR"/>
    <property type="match status" value="1"/>
</dbReference>